<organism evidence="1 2">
    <name type="scientific">Candidatus Viridilinea mediisalina</name>
    <dbReference type="NCBI Taxonomy" id="2024553"/>
    <lineage>
        <taxon>Bacteria</taxon>
        <taxon>Bacillati</taxon>
        <taxon>Chloroflexota</taxon>
        <taxon>Chloroflexia</taxon>
        <taxon>Chloroflexales</taxon>
        <taxon>Chloroflexineae</taxon>
        <taxon>Oscillochloridaceae</taxon>
        <taxon>Candidatus Viridilinea</taxon>
    </lineage>
</organism>
<evidence type="ECO:0000313" key="1">
    <source>
        <dbReference type="EMBL" id="PDW04987.1"/>
    </source>
</evidence>
<comment type="caution">
    <text evidence="1">The sequence shown here is derived from an EMBL/GenBank/DDBJ whole genome shotgun (WGS) entry which is preliminary data.</text>
</comment>
<dbReference type="PANTHER" id="PTHR10559:SF18">
    <property type="entry name" value="TRANSCOBALAMIN II"/>
    <property type="match status" value="1"/>
</dbReference>
<dbReference type="Gene3D" id="1.50.10.20">
    <property type="match status" value="3"/>
</dbReference>
<evidence type="ECO:0008006" key="3">
    <source>
        <dbReference type="Google" id="ProtNLM"/>
    </source>
</evidence>
<proteinExistence type="predicted"/>
<accession>A0A2A6RPP6</accession>
<gene>
    <name evidence="1" type="ORF">CJ255_01005</name>
</gene>
<dbReference type="InterPro" id="IPR051588">
    <property type="entry name" value="Cobalamin_Transport"/>
</dbReference>
<dbReference type="SUPFAM" id="SSF48239">
    <property type="entry name" value="Terpenoid cyclases/Protein prenyltransferases"/>
    <property type="match status" value="3"/>
</dbReference>
<protein>
    <recommendedName>
        <fullName evidence="3">Squalene cyclase C-terminal domain-containing protein</fullName>
    </recommendedName>
</protein>
<keyword evidence="2" id="KW-1185">Reference proteome</keyword>
<dbReference type="AlphaFoldDB" id="A0A2A6RPP6"/>
<dbReference type="RefSeq" id="WP_097642225.1">
    <property type="nucleotide sequence ID" value="NZ_NQWI01000002.1"/>
</dbReference>
<dbReference type="EMBL" id="NQWI01000002">
    <property type="protein sequence ID" value="PDW04987.1"/>
    <property type="molecule type" value="Genomic_DNA"/>
</dbReference>
<dbReference type="Proteomes" id="UP000220527">
    <property type="component" value="Unassembled WGS sequence"/>
</dbReference>
<dbReference type="InterPro" id="IPR008930">
    <property type="entry name" value="Terpenoid_cyclase/PrenylTrfase"/>
</dbReference>
<name>A0A2A6RPP6_9CHLR</name>
<reference evidence="2" key="1">
    <citation type="submission" date="2017-08" db="EMBL/GenBank/DDBJ databases">
        <authorList>
            <person name="Grouzdev D.S."/>
            <person name="Gaisin V.A."/>
            <person name="Rysina M.S."/>
            <person name="Gorlenko V.M."/>
        </authorList>
    </citation>
    <scope>NUCLEOTIDE SEQUENCE [LARGE SCALE GENOMIC DNA]</scope>
    <source>
        <strain evidence="2">Kir15-3F</strain>
    </source>
</reference>
<sequence length="788" mass="82514">MSIRHPLFRSLGSLLLVVLVVSLWFAPVAAQAPVVADEQPWGQSFPFYQDEAIGPAIAYLRTQQLANGGIDSFGFGGADMSGTSRLLLALNAVGHPAAHFRHAEGKGLLDFLADGLENYIYAEGNVDAANLFPGRTGLVLAGVAAAGVNPQAFAGHDLVAALNQSYKPAEGTYSTEATEEFASGSANPVNQSLAIFGLVAAGQPIPEAATQWLIEQQMENGSWVNSVDTTGYALLALLGSGNLAPTAAPIQQAVAFLRERQDRETALWGVGGGGEPANSTGWSINALATYGYTPIESTWATGGTDPRTALRGLQQENGAIAATFVNAFSTIEALFGLTDQPLFMTPIVRAERTLAYLKAQQNDDGGWPGFGADSDVGATLDNIFAFAAAGYHPAEIKSATAQSPLAFLATETLTYTRDLNGTIFPARIGKLIVGLVAAGADPRDFAETDLVAELGDTLQATGAYSSTAAQGWNSGAAGVVAQSFAILGLIAAGAEVPPEALTFLSGLQNEEGSWGSIDETGLVLQALVAAGMPQDHEVITNAVRFLHTSQAPYGGWESFGDFSVNSTAYAIQGLLAAGVDLNSAEWLRNGRSPVGSLASYQKSDGPFVFNWHVNVEDLFNPAADDLFSTQQALPALLGAFYPYHIEEAVELRTSFTPLQRGPDPDRLVAGQPVISLNDERTSASISVPFGSDLDGNGQLTLAWSIVGDTSQPAATTTITPTRGTGVFTATLDLSANPLGAAETLVLAATFSDEMSGVQHGGTLSNEPVVVEARLEPQRFMVYLPLVVR</sequence>
<dbReference type="OrthoDB" id="9758578at2"/>
<evidence type="ECO:0000313" key="2">
    <source>
        <dbReference type="Proteomes" id="UP000220527"/>
    </source>
</evidence>
<dbReference type="CDD" id="cd00688">
    <property type="entry name" value="ISOPREN_C2_like"/>
    <property type="match status" value="1"/>
</dbReference>
<dbReference type="PANTHER" id="PTHR10559">
    <property type="entry name" value="TRANSCOBALAMIN-1/GASTRIC INTRINSIC FACTOR"/>
    <property type="match status" value="1"/>
</dbReference>